<proteinExistence type="predicted"/>
<dbReference type="PANTHER" id="PTHR46638">
    <property type="entry name" value="CORRINOID ADENOSYLTRANSFERASE"/>
    <property type="match status" value="1"/>
</dbReference>
<dbReference type="SUPFAM" id="SSF52540">
    <property type="entry name" value="P-loop containing nucleoside triphosphate hydrolases"/>
    <property type="match status" value="1"/>
</dbReference>
<dbReference type="GO" id="GO:0005524">
    <property type="term" value="F:ATP binding"/>
    <property type="evidence" value="ECO:0007669"/>
    <property type="project" value="InterPro"/>
</dbReference>
<sequence>MEKGLVEVYCGLGMGKTPVAIGQAIRAVGQGKSVILIQFLKGRAMDELNFMERLEPEIKVFRFEKNEKYYQELTEEEKQEEDWNIKNGLNFARKVLVTEECDLLILDEILGVVEHGIITGEELKTLIECKDKHTGLILTGYHMCEEIKDCVDTITTFESIENEKKKQEDDNK</sequence>
<dbReference type="InterPro" id="IPR027417">
    <property type="entry name" value="P-loop_NTPase"/>
</dbReference>
<dbReference type="AlphaFoldDB" id="A0A1M5AE04"/>
<dbReference type="Proteomes" id="UP000184245">
    <property type="component" value="Unassembled WGS sequence"/>
</dbReference>
<dbReference type="GO" id="GO:0009236">
    <property type="term" value="P:cobalamin biosynthetic process"/>
    <property type="evidence" value="ECO:0007669"/>
    <property type="project" value="InterPro"/>
</dbReference>
<dbReference type="STRING" id="1122155.SAMN02745158_03159"/>
<dbReference type="PIRSF" id="PIRSF015617">
    <property type="entry name" value="Adensltrnsf_CobA"/>
    <property type="match status" value="1"/>
</dbReference>
<evidence type="ECO:0000313" key="2">
    <source>
        <dbReference type="Proteomes" id="UP000184245"/>
    </source>
</evidence>
<accession>A0A1M5AE04</accession>
<dbReference type="GO" id="GO:0008817">
    <property type="term" value="F:corrinoid adenosyltransferase activity"/>
    <property type="evidence" value="ECO:0007669"/>
    <property type="project" value="InterPro"/>
</dbReference>
<evidence type="ECO:0000313" key="1">
    <source>
        <dbReference type="EMBL" id="SHF28374.1"/>
    </source>
</evidence>
<organism evidence="1 2">
    <name type="scientific">Lactonifactor longoviformis DSM 17459</name>
    <dbReference type="NCBI Taxonomy" id="1122155"/>
    <lineage>
        <taxon>Bacteria</taxon>
        <taxon>Bacillati</taxon>
        <taxon>Bacillota</taxon>
        <taxon>Clostridia</taxon>
        <taxon>Eubacteriales</taxon>
        <taxon>Clostridiaceae</taxon>
        <taxon>Lactonifactor</taxon>
    </lineage>
</organism>
<dbReference type="Pfam" id="PF02572">
    <property type="entry name" value="CobA_CobO_BtuR"/>
    <property type="match status" value="1"/>
</dbReference>
<name>A0A1M5AE04_9CLOT</name>
<dbReference type="Gene3D" id="3.40.50.300">
    <property type="entry name" value="P-loop containing nucleotide triphosphate hydrolases"/>
    <property type="match status" value="1"/>
</dbReference>
<dbReference type="PANTHER" id="PTHR46638:SF1">
    <property type="entry name" value="CORRINOID ADENOSYLTRANSFERASE"/>
    <property type="match status" value="1"/>
</dbReference>
<dbReference type="EMBL" id="FQVI01000019">
    <property type="protein sequence ID" value="SHF28374.1"/>
    <property type="molecule type" value="Genomic_DNA"/>
</dbReference>
<dbReference type="InterPro" id="IPR003724">
    <property type="entry name" value="CblAdoTrfase_CobA"/>
</dbReference>
<dbReference type="OrthoDB" id="9810309at2"/>
<gene>
    <name evidence="1" type="ORF">SAMN02745158_03159</name>
</gene>
<reference evidence="1 2" key="1">
    <citation type="submission" date="2016-11" db="EMBL/GenBank/DDBJ databases">
        <authorList>
            <person name="Jaros S."/>
            <person name="Januszkiewicz K."/>
            <person name="Wedrychowicz H."/>
        </authorList>
    </citation>
    <scope>NUCLEOTIDE SEQUENCE [LARGE SCALE GENOMIC DNA]</scope>
    <source>
        <strain evidence="1 2">DSM 17459</strain>
    </source>
</reference>
<protein>
    <submittedName>
        <fullName evidence="1">Cob(I)alamin adenosyltransferase</fullName>
    </submittedName>
</protein>
<keyword evidence="2" id="KW-1185">Reference proteome</keyword>
<dbReference type="RefSeq" id="WP_072853464.1">
    <property type="nucleotide sequence ID" value="NZ_FQVI01000019.1"/>
</dbReference>
<keyword evidence="1" id="KW-0808">Transferase</keyword>